<dbReference type="GO" id="GO:0004497">
    <property type="term" value="F:monooxygenase activity"/>
    <property type="evidence" value="ECO:0007669"/>
    <property type="project" value="InterPro"/>
</dbReference>
<dbReference type="Gene3D" id="1.10.630.10">
    <property type="entry name" value="Cytochrome P450"/>
    <property type="match status" value="1"/>
</dbReference>
<evidence type="ECO:0008006" key="4">
    <source>
        <dbReference type="Google" id="ProtNLM"/>
    </source>
</evidence>
<dbReference type="Proteomes" id="UP000053923">
    <property type="component" value="Unassembled WGS sequence"/>
</dbReference>
<evidence type="ECO:0000313" key="3">
    <source>
        <dbReference type="Proteomes" id="UP000053923"/>
    </source>
</evidence>
<gene>
    <name evidence="2" type="ORF">ADL12_09995</name>
</gene>
<dbReference type="RefSeq" id="WP_062700709.1">
    <property type="nucleotide sequence ID" value="NZ_LLZG01000052.1"/>
</dbReference>
<organism evidence="2 3">
    <name type="scientific">Streptomyces regalis</name>
    <dbReference type="NCBI Taxonomy" id="68262"/>
    <lineage>
        <taxon>Bacteria</taxon>
        <taxon>Bacillati</taxon>
        <taxon>Actinomycetota</taxon>
        <taxon>Actinomycetes</taxon>
        <taxon>Kitasatosporales</taxon>
        <taxon>Streptomycetaceae</taxon>
        <taxon>Streptomyces</taxon>
    </lineage>
</organism>
<dbReference type="Pfam" id="PF00067">
    <property type="entry name" value="p450"/>
    <property type="match status" value="1"/>
</dbReference>
<dbReference type="PANTHER" id="PTHR46696:SF1">
    <property type="entry name" value="CYTOCHROME P450 YJIB-RELATED"/>
    <property type="match status" value="1"/>
</dbReference>
<dbReference type="GO" id="GO:0016705">
    <property type="term" value="F:oxidoreductase activity, acting on paired donors, with incorporation or reduction of molecular oxygen"/>
    <property type="evidence" value="ECO:0007669"/>
    <property type="project" value="InterPro"/>
</dbReference>
<dbReference type="OrthoDB" id="4557982at2"/>
<accession>A0A0X3VE84</accession>
<dbReference type="PANTHER" id="PTHR46696">
    <property type="entry name" value="P450, PUTATIVE (EUROFUNG)-RELATED"/>
    <property type="match status" value="1"/>
</dbReference>
<dbReference type="GO" id="GO:0005506">
    <property type="term" value="F:iron ion binding"/>
    <property type="evidence" value="ECO:0007669"/>
    <property type="project" value="InterPro"/>
</dbReference>
<protein>
    <recommendedName>
        <fullName evidence="4">Cytochrome</fullName>
    </recommendedName>
</protein>
<dbReference type="InterPro" id="IPR002397">
    <property type="entry name" value="Cyt_P450_B"/>
</dbReference>
<evidence type="ECO:0000256" key="1">
    <source>
        <dbReference type="ARBA" id="ARBA00010617"/>
    </source>
</evidence>
<proteinExistence type="inferred from homology"/>
<dbReference type="PRINTS" id="PR00359">
    <property type="entry name" value="BP450"/>
</dbReference>
<evidence type="ECO:0000313" key="2">
    <source>
        <dbReference type="EMBL" id="KUL42562.1"/>
    </source>
</evidence>
<dbReference type="GO" id="GO:0020037">
    <property type="term" value="F:heme binding"/>
    <property type="evidence" value="ECO:0007669"/>
    <property type="project" value="InterPro"/>
</dbReference>
<reference evidence="3" key="1">
    <citation type="submission" date="2015-10" db="EMBL/GenBank/DDBJ databases">
        <authorList>
            <person name="Ju K.-S."/>
            <person name="Doroghazi J.R."/>
            <person name="Metcalf W.W."/>
        </authorList>
    </citation>
    <scope>NUCLEOTIDE SEQUENCE [LARGE SCALE GENOMIC DNA]</scope>
    <source>
        <strain evidence="3">NRRL 3151</strain>
    </source>
</reference>
<dbReference type="InterPro" id="IPR001128">
    <property type="entry name" value="Cyt_P450"/>
</dbReference>
<comment type="similarity">
    <text evidence="1">Belongs to the cytochrome P450 family.</text>
</comment>
<dbReference type="AlphaFoldDB" id="A0A0X3VE84"/>
<sequence length="144" mass="15992">MPGKNGGGIPRYAHADIEFEGFVDVYVPRGVSRRCQDPGRGHVMLDNGAANHDPAAFHAPDRFDASRTTPPHLSFGHGARYRIGAPLARMELQVAFSRLVSRFPQMRLAVPVEELRLRPDILTAAWMHCPSPSERWGTRGQPAR</sequence>
<name>A0A0X3VE84_9ACTN</name>
<dbReference type="SUPFAM" id="SSF48264">
    <property type="entry name" value="Cytochrome P450"/>
    <property type="match status" value="1"/>
</dbReference>
<dbReference type="EMBL" id="LLZG01000052">
    <property type="protein sequence ID" value="KUL42562.1"/>
    <property type="molecule type" value="Genomic_DNA"/>
</dbReference>
<keyword evidence="3" id="KW-1185">Reference proteome</keyword>
<dbReference type="InterPro" id="IPR036396">
    <property type="entry name" value="Cyt_P450_sf"/>
</dbReference>
<comment type="caution">
    <text evidence="2">The sequence shown here is derived from an EMBL/GenBank/DDBJ whole genome shotgun (WGS) entry which is preliminary data.</text>
</comment>